<dbReference type="PROSITE" id="PS50056">
    <property type="entry name" value="TYR_PHOSPHATASE_2"/>
    <property type="match status" value="1"/>
</dbReference>
<dbReference type="RefSeq" id="XP_004337832.1">
    <property type="nucleotide sequence ID" value="XM_004337784.1"/>
</dbReference>
<dbReference type="InterPro" id="IPR029021">
    <property type="entry name" value="Prot-tyrosine_phosphatase-like"/>
</dbReference>
<keyword evidence="3" id="KW-1185">Reference proteome</keyword>
<dbReference type="GO" id="GO:0004721">
    <property type="term" value="F:phosphoprotein phosphatase activity"/>
    <property type="evidence" value="ECO:0007669"/>
    <property type="project" value="InterPro"/>
</dbReference>
<dbReference type="Gene3D" id="3.90.190.10">
    <property type="entry name" value="Protein tyrosine phosphatase superfamily"/>
    <property type="match status" value="1"/>
</dbReference>
<protein>
    <recommendedName>
        <fullName evidence="1">Tyrosine specific protein phosphatases domain-containing protein</fullName>
    </recommendedName>
</protein>
<dbReference type="EMBL" id="KB008022">
    <property type="protein sequence ID" value="ELR15819.1"/>
    <property type="molecule type" value="Genomic_DNA"/>
</dbReference>
<accession>L8GRL4</accession>
<dbReference type="InterPro" id="IPR000387">
    <property type="entry name" value="Tyr_Pase_dom"/>
</dbReference>
<dbReference type="InterPro" id="IPR016130">
    <property type="entry name" value="Tyr_Pase_AS"/>
</dbReference>
<organism evidence="2 3">
    <name type="scientific">Acanthamoeba castellanii (strain ATCC 30010 / Neff)</name>
    <dbReference type="NCBI Taxonomy" id="1257118"/>
    <lineage>
        <taxon>Eukaryota</taxon>
        <taxon>Amoebozoa</taxon>
        <taxon>Discosea</taxon>
        <taxon>Longamoebia</taxon>
        <taxon>Centramoebida</taxon>
        <taxon>Acanthamoebidae</taxon>
        <taxon>Acanthamoeba</taxon>
    </lineage>
</organism>
<dbReference type="Proteomes" id="UP000011083">
    <property type="component" value="Unassembled WGS sequence"/>
</dbReference>
<evidence type="ECO:0000313" key="2">
    <source>
        <dbReference type="EMBL" id="ELR15819.1"/>
    </source>
</evidence>
<dbReference type="AlphaFoldDB" id="L8GRL4"/>
<dbReference type="PROSITE" id="PS00383">
    <property type="entry name" value="TYR_PHOSPHATASE_1"/>
    <property type="match status" value="1"/>
</dbReference>
<dbReference type="GeneID" id="14916443"/>
<proteinExistence type="predicted"/>
<sequence length="181" mass="20839">MEVKHKNWRDVGEVLQQLVPDRVIIPPGRILRCGLIDFCTWEELGMPQTIINLDMGKDDTRQFEKVKDPQGDGSVPQVDWIQLSIPNKIGKYHTDTADVREWLTDAMKLFEKKDDNIKFPVLIHCHAGKDRTGVVVATLLKILGADIANLRRTLKGFNDKRTMELYFRKKVNVNRVKANFV</sequence>
<dbReference type="SUPFAM" id="SSF52799">
    <property type="entry name" value="(Phosphotyrosine protein) phosphatases II"/>
    <property type="match status" value="1"/>
</dbReference>
<feature type="domain" description="Tyrosine specific protein phosphatases" evidence="1">
    <location>
        <begin position="100"/>
        <end position="161"/>
    </location>
</feature>
<reference evidence="2 3" key="1">
    <citation type="journal article" date="2013" name="Genome Biol.">
        <title>Genome of Acanthamoeba castellanii highlights extensive lateral gene transfer and early evolution of tyrosine kinase signaling.</title>
        <authorList>
            <person name="Clarke M."/>
            <person name="Lohan A.J."/>
            <person name="Liu B."/>
            <person name="Lagkouvardos I."/>
            <person name="Roy S."/>
            <person name="Zafar N."/>
            <person name="Bertelli C."/>
            <person name="Schilde C."/>
            <person name="Kianianmomeni A."/>
            <person name="Burglin T.R."/>
            <person name="Frech C."/>
            <person name="Turcotte B."/>
            <person name="Kopec K.O."/>
            <person name="Synnott J.M."/>
            <person name="Choo C."/>
            <person name="Paponov I."/>
            <person name="Finkler A."/>
            <person name="Soon Heng Tan C."/>
            <person name="Hutchins A.P."/>
            <person name="Weinmeier T."/>
            <person name="Rattei T."/>
            <person name="Chu J.S."/>
            <person name="Gimenez G."/>
            <person name="Irimia M."/>
            <person name="Rigden D.J."/>
            <person name="Fitzpatrick D.A."/>
            <person name="Lorenzo-Morales J."/>
            <person name="Bateman A."/>
            <person name="Chiu C.H."/>
            <person name="Tang P."/>
            <person name="Hegemann P."/>
            <person name="Fromm H."/>
            <person name="Raoult D."/>
            <person name="Greub G."/>
            <person name="Miranda-Saavedra D."/>
            <person name="Chen N."/>
            <person name="Nash P."/>
            <person name="Ginger M.L."/>
            <person name="Horn M."/>
            <person name="Schaap P."/>
            <person name="Caler L."/>
            <person name="Loftus B."/>
        </authorList>
    </citation>
    <scope>NUCLEOTIDE SEQUENCE [LARGE SCALE GENOMIC DNA]</scope>
    <source>
        <strain evidence="2 3">Neff</strain>
    </source>
</reference>
<dbReference type="Pfam" id="PF13350">
    <property type="entry name" value="Y_phosphatase3"/>
    <property type="match status" value="1"/>
</dbReference>
<name>L8GRL4_ACACF</name>
<dbReference type="InterPro" id="IPR026893">
    <property type="entry name" value="Tyr/Ser_Pase_IphP-type"/>
</dbReference>
<dbReference type="VEuPathDB" id="AmoebaDB:ACA1_079040"/>
<gene>
    <name evidence="2" type="ORF">ACA1_079040</name>
</gene>
<dbReference type="OrthoDB" id="9988524at2759"/>
<evidence type="ECO:0000313" key="3">
    <source>
        <dbReference type="Proteomes" id="UP000011083"/>
    </source>
</evidence>
<evidence type="ECO:0000259" key="1">
    <source>
        <dbReference type="PROSITE" id="PS50056"/>
    </source>
</evidence>
<dbReference type="KEGG" id="acan:ACA1_079040"/>